<comment type="caution">
    <text evidence="4">The sequence shown here is derived from an EMBL/GenBank/DDBJ whole genome shotgun (WGS) entry which is preliminary data.</text>
</comment>
<keyword evidence="3" id="KW-1133">Transmembrane helix</keyword>
<reference evidence="4 5" key="1">
    <citation type="journal article" date="2011" name="Genome Biol.">
        <title>Comparative genome sequence analysis underscores mycoparasitism as the ancestral life style of Trichoderma.</title>
        <authorList>
            <person name="Kubicek C.P."/>
            <person name="Herrera-Estrella A."/>
            <person name="Seidl-Seiboth V."/>
            <person name="Martinez D.A."/>
            <person name="Druzhinina I.S."/>
            <person name="Thon M."/>
            <person name="Zeilinger S."/>
            <person name="Casas-Flores S."/>
            <person name="Horwitz B.A."/>
            <person name="Mukherjee P.K."/>
            <person name="Mukherjee M."/>
            <person name="Kredics L."/>
            <person name="Alcaraz L.D."/>
            <person name="Aerts A."/>
            <person name="Antal Z."/>
            <person name="Atanasova L."/>
            <person name="Cervantes-Badillo M.G."/>
            <person name="Challacombe J."/>
            <person name="Chertkov O."/>
            <person name="McCluskey K."/>
            <person name="Coulpier F."/>
            <person name="Deshpande N."/>
            <person name="von Doehren H."/>
            <person name="Ebbole D.J."/>
            <person name="Esquivel-Naranjo E.U."/>
            <person name="Fekete E."/>
            <person name="Flipphi M."/>
            <person name="Glaser F."/>
            <person name="Gomez-Rodriguez E.Y."/>
            <person name="Gruber S."/>
            <person name="Han C."/>
            <person name="Henrissat B."/>
            <person name="Hermosa R."/>
            <person name="Hernandez-Onate M."/>
            <person name="Karaffa L."/>
            <person name="Kosti I."/>
            <person name="Le Crom S."/>
            <person name="Lindquist E."/>
            <person name="Lucas S."/>
            <person name="Luebeck M."/>
            <person name="Luebeck P.S."/>
            <person name="Margeot A."/>
            <person name="Metz B."/>
            <person name="Misra M."/>
            <person name="Nevalainen H."/>
            <person name="Omann M."/>
            <person name="Packer N."/>
            <person name="Perrone G."/>
            <person name="Uresti-Rivera E.E."/>
            <person name="Salamov A."/>
            <person name="Schmoll M."/>
            <person name="Seiboth B."/>
            <person name="Shapiro H."/>
            <person name="Sukno S."/>
            <person name="Tamayo-Ramos J.A."/>
            <person name="Tisch D."/>
            <person name="Wiest A."/>
            <person name="Wilkinson H.H."/>
            <person name="Zhang M."/>
            <person name="Coutinho P.M."/>
            <person name="Kenerley C.M."/>
            <person name="Monte E."/>
            <person name="Baker S.E."/>
            <person name="Grigoriev I.V."/>
        </authorList>
    </citation>
    <scope>NUCLEOTIDE SEQUENCE [LARGE SCALE GENOMIC DNA]</scope>
    <source>
        <strain evidence="5">Gv29-8 / FGSC 10586</strain>
    </source>
</reference>
<feature type="non-terminal residue" evidence="4">
    <location>
        <position position="1"/>
    </location>
</feature>
<protein>
    <recommendedName>
        <fullName evidence="6">Reverse transcriptase/retrotransposon-derived protein RNase H-like domain-containing protein</fullName>
    </recommendedName>
</protein>
<dbReference type="HOGENOM" id="CLU_2460744_0_0_1"/>
<evidence type="ECO:0000313" key="5">
    <source>
        <dbReference type="Proteomes" id="UP000007115"/>
    </source>
</evidence>
<evidence type="ECO:0000256" key="3">
    <source>
        <dbReference type="SAM" id="Phobius"/>
    </source>
</evidence>
<dbReference type="InParanoid" id="G9MXM8"/>
<accession>G9MXM8</accession>
<dbReference type="VEuPathDB" id="FungiDB:TRIVIDRAFT_153788"/>
<keyword evidence="2" id="KW-0496">Mitochondrion</keyword>
<comment type="subcellular location">
    <subcellularLocation>
        <location evidence="1">Mitochondrion</location>
    </subcellularLocation>
</comment>
<keyword evidence="3" id="KW-0812">Transmembrane</keyword>
<dbReference type="GeneID" id="25788245"/>
<dbReference type="SUPFAM" id="SSF56672">
    <property type="entry name" value="DNA/RNA polymerases"/>
    <property type="match status" value="1"/>
</dbReference>
<dbReference type="RefSeq" id="XP_013955118.1">
    <property type="nucleotide sequence ID" value="XM_014099643.1"/>
</dbReference>
<evidence type="ECO:0008006" key="6">
    <source>
        <dbReference type="Google" id="ProtNLM"/>
    </source>
</evidence>
<dbReference type="OrthoDB" id="5593162at2759"/>
<sequence length="89" mass="10317">LDIPKTLKDLKIGLSFIGYYRNFIALYLAIAELLQKIKAIGFKYILIKNLERAIYAAKEILKEKLYTVVELAFPNYLLPFKLYVDGSKE</sequence>
<keyword evidence="5" id="KW-1185">Reference proteome</keyword>
<dbReference type="InterPro" id="IPR043502">
    <property type="entry name" value="DNA/RNA_pol_sf"/>
</dbReference>
<evidence type="ECO:0000256" key="2">
    <source>
        <dbReference type="ARBA" id="ARBA00023128"/>
    </source>
</evidence>
<feature type="transmembrane region" description="Helical" evidence="3">
    <location>
        <begin position="12"/>
        <end position="34"/>
    </location>
</feature>
<dbReference type="InterPro" id="IPR043128">
    <property type="entry name" value="Rev_trsase/Diguanyl_cyclase"/>
</dbReference>
<dbReference type="GO" id="GO:0005739">
    <property type="term" value="C:mitochondrion"/>
    <property type="evidence" value="ECO:0007669"/>
    <property type="project" value="UniProtKB-SubCell"/>
</dbReference>
<dbReference type="Gene3D" id="3.30.70.270">
    <property type="match status" value="1"/>
</dbReference>
<dbReference type="AlphaFoldDB" id="G9MXM8"/>
<keyword evidence="3" id="KW-0472">Membrane</keyword>
<name>G9MXM8_HYPVG</name>
<organism evidence="4 5">
    <name type="scientific">Hypocrea virens (strain Gv29-8 / FGSC 10586)</name>
    <name type="common">Gliocladium virens</name>
    <name type="synonym">Trichoderma virens</name>
    <dbReference type="NCBI Taxonomy" id="413071"/>
    <lineage>
        <taxon>Eukaryota</taxon>
        <taxon>Fungi</taxon>
        <taxon>Dikarya</taxon>
        <taxon>Ascomycota</taxon>
        <taxon>Pezizomycotina</taxon>
        <taxon>Sordariomycetes</taxon>
        <taxon>Hypocreomycetidae</taxon>
        <taxon>Hypocreales</taxon>
        <taxon>Hypocreaceae</taxon>
        <taxon>Trichoderma</taxon>
    </lineage>
</organism>
<gene>
    <name evidence="4" type="ORF">TRIVIDRAFT_153788</name>
</gene>
<evidence type="ECO:0000313" key="4">
    <source>
        <dbReference type="EMBL" id="EHK20925.1"/>
    </source>
</evidence>
<dbReference type="Proteomes" id="UP000007115">
    <property type="component" value="Unassembled WGS sequence"/>
</dbReference>
<evidence type="ECO:0000256" key="1">
    <source>
        <dbReference type="ARBA" id="ARBA00004173"/>
    </source>
</evidence>
<dbReference type="EMBL" id="ABDF02000077">
    <property type="protein sequence ID" value="EHK20925.1"/>
    <property type="molecule type" value="Genomic_DNA"/>
</dbReference>
<proteinExistence type="predicted"/>